<keyword evidence="8" id="KW-0808">Transferase</keyword>
<dbReference type="GO" id="GO:0046872">
    <property type="term" value="F:metal ion binding"/>
    <property type="evidence" value="ECO:0007669"/>
    <property type="project" value="UniProtKB-KW"/>
</dbReference>
<feature type="compositionally biased region" description="Basic and acidic residues" evidence="17">
    <location>
        <begin position="1231"/>
        <end position="1243"/>
    </location>
</feature>
<sequence>MSARKKTSKDEVKMPQRKDSSVKKESFDPGGKNGKAKAEPSNSVQTVERSHSLSGGFKGNGKELTPRSKSVNSLHKVPQELVKSDGAPPGSPDITVTESSNEVKTTAQKPKRLLLFSSKIKNHSSLLSAVLPEVKAVQYKYEGGPATLDMVLQLVKQALANCRVESIAFVPHTKPGNILLCNNGDKKEVLTPNNVKDQRNIHSFFQSLVENYMDCSQPTARLDFLACSALRSSDIQSMCPVLGTAIKVEVGMSKDIMGSEILLRDAEKDRNISLIGSLYFSIEKLKSWSPRPQSLAGFERIRTVGKGAYGAAVLYRKRDDDSLVILKEINMHDLNANERQMALNEIRVLSMLDHPNIISYYDSFEEDGTLMIEMEYADGGTLAEYLSSSQGKREIEEQEILGMFQQMVAGIRHIHEHKILHRDLKTANIFLTKDGIVKIGDFGISKVLSSNNQGANTVLGTPYYISPEICEGKPYNEKSDIWSLGCILYEMACLQKTFEGTNLPALVNKIMKGQFTPVKGNYSQEFKLLVQDMLQREPEYRPSANELLFARLPVMVKRYMDPTTDVEDEMNNSKDSSSHRKHKLRSVLYHIDTSEPCMPPVPVKVDLPSIMKIRQVTVSSTHTLVVTCDRDVYSWGEGRRGQLGHGDLQLRTTPERIEALKGKSIIRVGCGDGFSVFGSDNGIVMTCGDGSNGCLGHGDWSSASRPRLIEALLSVDVTALACGASHVVAVGSDGEVFAWGNNQHGQLGITNEENICEPQEVTVPEPVFIQDVKCGVDGTMFLTDVGMLLACGNNEDNKLGLNNRQGFLMAMKNMFSKTEVEGRRVPTIIKPLATFRVLDMVLGPHHSAVVVESGLIYTFGRNSEGQLGMNNTKPRENPSQVRAMSDKIVHTVACGESFTVCGTDENMLYFWGKGLASSDITSEESTKSSADCASLGIPITNGHQRTSSIGSTGSAASTSGIMERKLLGDKENKPGTSSPLHLPVSTPRGIKSAPPCSRQSRDDVFLSTTPEKLCPSSNPVSVWSNEEMEETISPLINVGSASRRKAAPSAVSQMSVDSQLSLDGKSDVFLQPTIILQLSSNSFEPLSSSQENYELNLVEVMCQGNNLYLQVETSCPLPKRRSKKRKRMLMRKMSNQNLPVPRDVKHQSAHSNDGGDEYTSSETSELDTLGTIPTWIKNELIESVPINDDNDADCSDEAGALSERRESERNEREEKGENEVSSPKPDVNGNEVKEAPAKKDKVSPEQPEIVSSDSGMESYRAHTKGRGRGGQPAGFKQTKPGATGGQRPLNRFRAGRGRARQSSWTIDGAIRDPPKKAGLKEKEDALSIEVKRLEQEKREAQEQMKKLEEQHKEHLSKMEAATKIATMEREKVMNDEIMNLRMELKNQSKQMSDNNQVMLQLQEQLVRLQSEQLRQSAREKRASTSGNDSKKKGTQSRLCLLS</sequence>
<evidence type="ECO:0000256" key="17">
    <source>
        <dbReference type="SAM" id="MobiDB-lite"/>
    </source>
</evidence>
<comment type="subcellular location">
    <subcellularLocation>
        <location evidence="2">Cytoplasm</location>
    </subcellularLocation>
</comment>
<evidence type="ECO:0000256" key="2">
    <source>
        <dbReference type="ARBA" id="ARBA00004496"/>
    </source>
</evidence>
<evidence type="ECO:0000313" key="20">
    <source>
        <dbReference type="Proteomes" id="UP001152320"/>
    </source>
</evidence>
<dbReference type="FunFam" id="1.10.510.10:FF:000262">
    <property type="entry name" value="Serine/threonine-protein kinase Nek8"/>
    <property type="match status" value="1"/>
</dbReference>
<feature type="region of interest" description="Disordered" evidence="17">
    <location>
        <begin position="969"/>
        <end position="1001"/>
    </location>
</feature>
<evidence type="ECO:0000259" key="18">
    <source>
        <dbReference type="PROSITE" id="PS50011"/>
    </source>
</evidence>
<dbReference type="InterPro" id="IPR058923">
    <property type="entry name" value="RCC1-like_dom"/>
</dbReference>
<feature type="repeat" description="RCC1" evidence="15">
    <location>
        <begin position="854"/>
        <end position="905"/>
    </location>
</feature>
<keyword evidence="20" id="KW-1185">Reference proteome</keyword>
<evidence type="ECO:0000256" key="8">
    <source>
        <dbReference type="ARBA" id="ARBA00022679"/>
    </source>
</evidence>
<feature type="region of interest" description="Disordered" evidence="17">
    <location>
        <begin position="1"/>
        <end position="105"/>
    </location>
</feature>
<evidence type="ECO:0000256" key="3">
    <source>
        <dbReference type="ARBA" id="ARBA00010886"/>
    </source>
</evidence>
<dbReference type="FunFam" id="3.30.200.20:FF:000097">
    <property type="entry name" value="Probable serine/threonine-protein kinase nek1"/>
    <property type="match status" value="1"/>
</dbReference>
<dbReference type="InterPro" id="IPR009091">
    <property type="entry name" value="RCC1/BLIP-II"/>
</dbReference>
<dbReference type="InterPro" id="IPR000719">
    <property type="entry name" value="Prot_kinase_dom"/>
</dbReference>
<protein>
    <recommendedName>
        <fullName evidence="4">non-specific serine/threonine protein kinase</fullName>
        <ecNumber evidence="4">2.7.11.1</ecNumber>
    </recommendedName>
</protein>
<feature type="region of interest" description="Disordered" evidence="17">
    <location>
        <begin position="1410"/>
        <end position="1442"/>
    </location>
</feature>
<dbReference type="Gene3D" id="1.10.510.10">
    <property type="entry name" value="Transferase(Phosphotransferase) domain 1"/>
    <property type="match status" value="1"/>
</dbReference>
<keyword evidence="14" id="KW-0460">Magnesium</keyword>
<evidence type="ECO:0000256" key="1">
    <source>
        <dbReference type="ARBA" id="ARBA00001946"/>
    </source>
</evidence>
<keyword evidence="9" id="KW-0479">Metal-binding</keyword>
<feature type="region of interest" description="Disordered" evidence="17">
    <location>
        <begin position="1337"/>
        <end position="1367"/>
    </location>
</feature>
<keyword evidence="11 16" id="KW-0547">Nucleotide-binding</keyword>
<dbReference type="PROSITE" id="PS50011">
    <property type="entry name" value="PROTEIN_KINASE_DOM"/>
    <property type="match status" value="1"/>
</dbReference>
<dbReference type="Pfam" id="PF00069">
    <property type="entry name" value="Pkinase"/>
    <property type="match status" value="1"/>
</dbReference>
<dbReference type="EMBL" id="JAIZAY010000009">
    <property type="protein sequence ID" value="KAJ8035610.1"/>
    <property type="molecule type" value="Genomic_DNA"/>
</dbReference>
<dbReference type="PRINTS" id="PR00633">
    <property type="entry name" value="RCCNDNSATION"/>
</dbReference>
<dbReference type="InterPro" id="IPR017441">
    <property type="entry name" value="Protein_kinase_ATP_BS"/>
</dbReference>
<feature type="compositionally biased region" description="Basic and acidic residues" evidence="17">
    <location>
        <begin position="1202"/>
        <end position="1218"/>
    </location>
</feature>
<feature type="compositionally biased region" description="Basic and acidic residues" evidence="17">
    <location>
        <begin position="1337"/>
        <end position="1357"/>
    </location>
</feature>
<evidence type="ECO:0000256" key="4">
    <source>
        <dbReference type="ARBA" id="ARBA00012513"/>
    </source>
</evidence>
<feature type="repeat" description="RCC1" evidence="15">
    <location>
        <begin position="734"/>
        <end position="785"/>
    </location>
</feature>
<dbReference type="Gene3D" id="2.130.10.30">
    <property type="entry name" value="Regulator of chromosome condensation 1/beta-lactamase-inhibitor protein II"/>
    <property type="match status" value="1"/>
</dbReference>
<gene>
    <name evidence="19" type="ORF">HOLleu_19339</name>
</gene>
<feature type="region of interest" description="Disordered" evidence="17">
    <location>
        <begin position="1133"/>
        <end position="1166"/>
    </location>
</feature>
<feature type="binding site" evidence="16">
    <location>
        <position position="327"/>
    </location>
    <ligand>
        <name>ATP</name>
        <dbReference type="ChEBI" id="CHEBI:30616"/>
    </ligand>
</feature>
<name>A0A9Q1H7R3_HOLLE</name>
<feature type="repeat" description="RCC1" evidence="15">
    <location>
        <begin position="786"/>
        <end position="853"/>
    </location>
</feature>
<dbReference type="OrthoDB" id="248923at2759"/>
<comment type="caution">
    <text evidence="19">The sequence shown here is derived from an EMBL/GenBank/DDBJ whole genome shotgun (WGS) entry which is preliminary data.</text>
</comment>
<evidence type="ECO:0000256" key="9">
    <source>
        <dbReference type="ARBA" id="ARBA00022723"/>
    </source>
</evidence>
<dbReference type="GO" id="GO:0005524">
    <property type="term" value="F:ATP binding"/>
    <property type="evidence" value="ECO:0007669"/>
    <property type="project" value="UniProtKB-UniRule"/>
</dbReference>
<feature type="compositionally biased region" description="Basic and acidic residues" evidence="17">
    <location>
        <begin position="8"/>
        <end position="27"/>
    </location>
</feature>
<dbReference type="SMART" id="SM00220">
    <property type="entry name" value="S_TKc"/>
    <property type="match status" value="1"/>
</dbReference>
<feature type="region of interest" description="Disordered" evidence="17">
    <location>
        <begin position="1186"/>
        <end position="1322"/>
    </location>
</feature>
<dbReference type="PROSITE" id="PS50012">
    <property type="entry name" value="RCC1_3"/>
    <property type="match status" value="5"/>
</dbReference>
<evidence type="ECO:0000256" key="16">
    <source>
        <dbReference type="PROSITE-ProRule" id="PRU10141"/>
    </source>
</evidence>
<feature type="domain" description="Protein kinase" evidence="18">
    <location>
        <begin position="298"/>
        <end position="555"/>
    </location>
</feature>
<evidence type="ECO:0000256" key="7">
    <source>
        <dbReference type="ARBA" id="ARBA00022553"/>
    </source>
</evidence>
<dbReference type="PANTHER" id="PTHR44535:SF5">
    <property type="entry name" value="PROTEIN KINASE DOMAIN-CONTAINING PROTEIN"/>
    <property type="match status" value="1"/>
</dbReference>
<keyword evidence="13 16" id="KW-0067">ATP-binding</keyword>
<dbReference type="InterPro" id="IPR000408">
    <property type="entry name" value="Reg_chr_condens"/>
</dbReference>
<dbReference type="PANTHER" id="PTHR44535">
    <property type="entry name" value="PROTEIN CBG16200"/>
    <property type="match status" value="1"/>
</dbReference>
<evidence type="ECO:0000256" key="13">
    <source>
        <dbReference type="ARBA" id="ARBA00022840"/>
    </source>
</evidence>
<feature type="compositionally biased region" description="Polar residues" evidence="17">
    <location>
        <begin position="94"/>
        <end position="105"/>
    </location>
</feature>
<proteinExistence type="inferred from homology"/>
<dbReference type="SUPFAM" id="SSF50985">
    <property type="entry name" value="RCC1/BLIP-II"/>
    <property type="match status" value="1"/>
</dbReference>
<dbReference type="GO" id="GO:0004674">
    <property type="term" value="F:protein serine/threonine kinase activity"/>
    <property type="evidence" value="ECO:0007669"/>
    <property type="project" value="UniProtKB-KW"/>
</dbReference>
<evidence type="ECO:0000256" key="14">
    <source>
        <dbReference type="ARBA" id="ARBA00022842"/>
    </source>
</evidence>
<dbReference type="InterPro" id="IPR011009">
    <property type="entry name" value="Kinase-like_dom_sf"/>
</dbReference>
<dbReference type="CDD" id="cd08215">
    <property type="entry name" value="STKc_Nek"/>
    <property type="match status" value="1"/>
</dbReference>
<keyword evidence="6" id="KW-0723">Serine/threonine-protein kinase</keyword>
<reference evidence="19" key="1">
    <citation type="submission" date="2021-10" db="EMBL/GenBank/DDBJ databases">
        <title>Tropical sea cucumber genome reveals ecological adaptation and Cuvierian tubules defense mechanism.</title>
        <authorList>
            <person name="Chen T."/>
        </authorList>
    </citation>
    <scope>NUCLEOTIDE SEQUENCE</scope>
    <source>
        <strain evidence="19">Nanhai2018</strain>
        <tissue evidence="19">Muscle</tissue>
    </source>
</reference>
<dbReference type="PROSITE" id="PS00108">
    <property type="entry name" value="PROTEIN_KINASE_ST"/>
    <property type="match status" value="1"/>
</dbReference>
<evidence type="ECO:0000256" key="11">
    <source>
        <dbReference type="ARBA" id="ARBA00022741"/>
    </source>
</evidence>
<keyword evidence="12 19" id="KW-0418">Kinase</keyword>
<dbReference type="GO" id="GO:0005737">
    <property type="term" value="C:cytoplasm"/>
    <property type="evidence" value="ECO:0007669"/>
    <property type="project" value="UniProtKB-SubCell"/>
</dbReference>
<dbReference type="Gene3D" id="3.30.200.20">
    <property type="entry name" value="Phosphorylase Kinase, domain 1"/>
    <property type="match status" value="1"/>
</dbReference>
<evidence type="ECO:0000256" key="15">
    <source>
        <dbReference type="PROSITE-ProRule" id="PRU00235"/>
    </source>
</evidence>
<dbReference type="InterPro" id="IPR008271">
    <property type="entry name" value="Ser/Thr_kinase_AS"/>
</dbReference>
<dbReference type="Pfam" id="PF25390">
    <property type="entry name" value="WD40_RLD"/>
    <property type="match status" value="1"/>
</dbReference>
<dbReference type="Proteomes" id="UP001152320">
    <property type="component" value="Chromosome 9"/>
</dbReference>
<feature type="repeat" description="RCC1" evidence="15">
    <location>
        <begin position="682"/>
        <end position="733"/>
    </location>
</feature>
<dbReference type="InterPro" id="IPR051997">
    <property type="entry name" value="STK_NEK"/>
</dbReference>
<dbReference type="PROSITE" id="PS00107">
    <property type="entry name" value="PROTEIN_KINASE_ATP"/>
    <property type="match status" value="1"/>
</dbReference>
<accession>A0A9Q1H7R3</accession>
<dbReference type="EC" id="2.7.11.1" evidence="4"/>
<evidence type="ECO:0000256" key="10">
    <source>
        <dbReference type="ARBA" id="ARBA00022737"/>
    </source>
</evidence>
<keyword evidence="7" id="KW-0597">Phosphoprotein</keyword>
<evidence type="ECO:0000256" key="12">
    <source>
        <dbReference type="ARBA" id="ARBA00022777"/>
    </source>
</evidence>
<evidence type="ECO:0000256" key="5">
    <source>
        <dbReference type="ARBA" id="ARBA00022490"/>
    </source>
</evidence>
<comment type="similarity">
    <text evidence="3">Belongs to the protein kinase superfamily. NEK Ser/Thr protein kinase family. NIMA subfamily.</text>
</comment>
<evidence type="ECO:0000313" key="19">
    <source>
        <dbReference type="EMBL" id="KAJ8035610.1"/>
    </source>
</evidence>
<feature type="compositionally biased region" description="Basic and acidic residues" evidence="17">
    <location>
        <begin position="1309"/>
        <end position="1322"/>
    </location>
</feature>
<keyword evidence="10" id="KW-0677">Repeat</keyword>
<comment type="cofactor">
    <cofactor evidence="1">
        <name>Mg(2+)</name>
        <dbReference type="ChEBI" id="CHEBI:18420"/>
    </cofactor>
</comment>
<evidence type="ECO:0000256" key="6">
    <source>
        <dbReference type="ARBA" id="ARBA00022527"/>
    </source>
</evidence>
<organism evidence="19 20">
    <name type="scientific">Holothuria leucospilota</name>
    <name type="common">Black long sea cucumber</name>
    <name type="synonym">Mertensiothuria leucospilota</name>
    <dbReference type="NCBI Taxonomy" id="206669"/>
    <lineage>
        <taxon>Eukaryota</taxon>
        <taxon>Metazoa</taxon>
        <taxon>Echinodermata</taxon>
        <taxon>Eleutherozoa</taxon>
        <taxon>Echinozoa</taxon>
        <taxon>Holothuroidea</taxon>
        <taxon>Aspidochirotacea</taxon>
        <taxon>Aspidochirotida</taxon>
        <taxon>Holothuriidae</taxon>
        <taxon>Holothuria</taxon>
    </lineage>
</organism>
<keyword evidence="5" id="KW-0963">Cytoplasm</keyword>
<feature type="repeat" description="RCC1" evidence="15">
    <location>
        <begin position="630"/>
        <end position="681"/>
    </location>
</feature>
<dbReference type="SUPFAM" id="SSF56112">
    <property type="entry name" value="Protein kinase-like (PK-like)"/>
    <property type="match status" value="1"/>
</dbReference>